<name>A0A9J8B4S1_CYPCA</name>
<dbReference type="GeneTree" id="ENSGT00400000024202"/>
<organism evidence="1 2">
    <name type="scientific">Cyprinus carpio carpio</name>
    <dbReference type="NCBI Taxonomy" id="630221"/>
    <lineage>
        <taxon>Eukaryota</taxon>
        <taxon>Metazoa</taxon>
        <taxon>Chordata</taxon>
        <taxon>Craniata</taxon>
        <taxon>Vertebrata</taxon>
        <taxon>Euteleostomi</taxon>
        <taxon>Actinopterygii</taxon>
        <taxon>Neopterygii</taxon>
        <taxon>Teleostei</taxon>
        <taxon>Ostariophysi</taxon>
        <taxon>Cypriniformes</taxon>
        <taxon>Cyprinidae</taxon>
        <taxon>Cyprininae</taxon>
        <taxon>Cyprinus</taxon>
    </lineage>
</organism>
<accession>A0A9J8B4S1</accession>
<reference evidence="1" key="1">
    <citation type="submission" date="2025-08" db="UniProtKB">
        <authorList>
            <consortium name="Ensembl"/>
        </authorList>
    </citation>
    <scope>IDENTIFICATION</scope>
</reference>
<evidence type="ECO:0000313" key="1">
    <source>
        <dbReference type="Ensembl" id="ENSCCRP00000152684.1"/>
    </source>
</evidence>
<reference evidence="1" key="2">
    <citation type="submission" date="2025-09" db="UniProtKB">
        <authorList>
            <consortium name="Ensembl"/>
        </authorList>
    </citation>
    <scope>IDENTIFICATION</scope>
</reference>
<dbReference type="Ensembl" id="ENSCCRT00000129516.1">
    <property type="protein sequence ID" value="ENSCCRP00000152684.1"/>
    <property type="gene ID" value="ENSCCRG00000059573.1"/>
</dbReference>
<sequence length="226" mass="25651">MVYKLLAASIRDDRRTKCKFVFFNKTNHFKTFFSLSLSLKVGSGRRKLTVIPPEAEGYSVKALRAASSFYIVPLQETLDTSPLPSDSEHFSKMPKKTCYQCNEAMPLHMLAVHIKTCKGKLTTDETGEESSDELWVVENKCKVVCPICTKEFPDDEITFHASLCGESFESIVTSEANSSGPSTYAQTPVCKSLRYVLFRCLSCEFISNTEIFIYTIHVFMFFRHLI</sequence>
<proteinExistence type="predicted"/>
<dbReference type="AlphaFoldDB" id="A0A9J8B4S1"/>
<dbReference type="Proteomes" id="UP001108240">
    <property type="component" value="Unplaced"/>
</dbReference>
<keyword evidence="2" id="KW-1185">Reference proteome</keyword>
<evidence type="ECO:0000313" key="2">
    <source>
        <dbReference type="Proteomes" id="UP001108240"/>
    </source>
</evidence>
<protein>
    <submittedName>
        <fullName evidence="1">Uncharacterized protein</fullName>
    </submittedName>
</protein>